<evidence type="ECO:0000256" key="1">
    <source>
        <dbReference type="ARBA" id="ARBA00022729"/>
    </source>
</evidence>
<gene>
    <name evidence="2" type="ORF">J8F10_03185</name>
</gene>
<comment type="caution">
    <text evidence="2">The sequence shown here is derived from an EMBL/GenBank/DDBJ whole genome shotgun (WGS) entry which is preliminary data.</text>
</comment>
<dbReference type="Proteomes" id="UP000676565">
    <property type="component" value="Unassembled WGS sequence"/>
</dbReference>
<dbReference type="Pfam" id="PF01839">
    <property type="entry name" value="FG-GAP"/>
    <property type="match status" value="2"/>
</dbReference>
<dbReference type="PANTHER" id="PTHR46580:SF4">
    <property type="entry name" value="ATP_GTP-BINDING PROTEIN"/>
    <property type="match status" value="1"/>
</dbReference>
<protein>
    <submittedName>
        <fullName evidence="2">FG-GAP repeat protein</fullName>
    </submittedName>
</protein>
<dbReference type="PANTHER" id="PTHR46580">
    <property type="entry name" value="SENSOR KINASE-RELATED"/>
    <property type="match status" value="1"/>
</dbReference>
<evidence type="ECO:0000313" key="2">
    <source>
        <dbReference type="EMBL" id="MBP3954299.1"/>
    </source>
</evidence>
<keyword evidence="1" id="KW-0732">Signal</keyword>
<organism evidence="2 3">
    <name type="scientific">Gemmata palustris</name>
    <dbReference type="NCBI Taxonomy" id="2822762"/>
    <lineage>
        <taxon>Bacteria</taxon>
        <taxon>Pseudomonadati</taxon>
        <taxon>Planctomycetota</taxon>
        <taxon>Planctomycetia</taxon>
        <taxon>Gemmatales</taxon>
        <taxon>Gemmataceae</taxon>
        <taxon>Gemmata</taxon>
    </lineage>
</organism>
<dbReference type="RefSeq" id="WP_210652436.1">
    <property type="nucleotide sequence ID" value="NZ_JAGKQQ010000001.1"/>
</dbReference>
<dbReference type="Gene3D" id="2.130.10.130">
    <property type="entry name" value="Integrin alpha, N-terminal"/>
    <property type="match status" value="2"/>
</dbReference>
<reference evidence="2 3" key="1">
    <citation type="submission" date="2021-04" db="EMBL/GenBank/DDBJ databases">
        <authorList>
            <person name="Ivanova A."/>
        </authorList>
    </citation>
    <scope>NUCLEOTIDE SEQUENCE [LARGE SCALE GENOMIC DNA]</scope>
    <source>
        <strain evidence="2 3">G18</strain>
    </source>
</reference>
<proteinExistence type="predicted"/>
<dbReference type="InterPro" id="IPR013517">
    <property type="entry name" value="FG-GAP"/>
</dbReference>
<keyword evidence="3" id="KW-1185">Reference proteome</keyword>
<evidence type="ECO:0000313" key="3">
    <source>
        <dbReference type="Proteomes" id="UP000676565"/>
    </source>
</evidence>
<sequence>MSRFNPSRPKTRLGIESLENRLTPANLSIAVPYDDPSTLYPPPTEISLLGDTLPPSLMVAPGIGARTVIAVGSPAGAPALARLIDSRTGAEVLRVEPFAGFRGSISVAAGDVNGDGIADLVVAAGAGGSSNVRAFDGATGAERANFLAYEGFNGAVSVAVGDVNGFDDVVTGAGEGSAGGHVKVFYLAMRVPPVALYVEGTVPPYPDLPGAYLSPGQGITSFLTYDSAFRGGVSVAVGDVDRDGFADIITGAGAGAPGGHVKAFSGRTREQLASFSAYNGFTGGVRVSAADVNGDGVSEIVTQAVGTSHVKVFSVDGSTRVSFQAYPSSGYSGFGLATADVNRDGIADIVTTGLTNGAPQLRAFRGIDASPIELAYALPGDILGGIAVG</sequence>
<dbReference type="EMBL" id="JAGKQQ010000001">
    <property type="protein sequence ID" value="MBP3954299.1"/>
    <property type="molecule type" value="Genomic_DNA"/>
</dbReference>
<name>A0ABS5BKT3_9BACT</name>
<accession>A0ABS5BKT3</accession>
<dbReference type="InterPro" id="IPR028994">
    <property type="entry name" value="Integrin_alpha_N"/>
</dbReference>
<dbReference type="SUPFAM" id="SSF69318">
    <property type="entry name" value="Integrin alpha N-terminal domain"/>
    <property type="match status" value="2"/>
</dbReference>